<evidence type="ECO:0000256" key="2">
    <source>
        <dbReference type="ARBA" id="ARBA00022679"/>
    </source>
</evidence>
<organism evidence="8 9">
    <name type="scientific">Ferroacidibacillus organovorans</name>
    <dbReference type="NCBI Taxonomy" id="1765683"/>
    <lineage>
        <taxon>Bacteria</taxon>
        <taxon>Bacillati</taxon>
        <taxon>Bacillota</taxon>
        <taxon>Bacilli</taxon>
        <taxon>Bacillales</taxon>
        <taxon>Alicyclobacillaceae</taxon>
        <taxon>Ferroacidibacillus</taxon>
    </lineage>
</organism>
<dbReference type="GO" id="GO:0005524">
    <property type="term" value="F:ATP binding"/>
    <property type="evidence" value="ECO:0007669"/>
    <property type="project" value="UniProtKB-UniRule"/>
</dbReference>
<dbReference type="GO" id="GO:0008652">
    <property type="term" value="P:amino acid biosynthetic process"/>
    <property type="evidence" value="ECO:0007669"/>
    <property type="project" value="UniProtKB-KW"/>
</dbReference>
<keyword evidence="1 7" id="KW-0028">Amino-acid biosynthesis</keyword>
<name>A0A101XSJ6_9BACL</name>
<keyword evidence="5 7" id="KW-0067">ATP-binding</keyword>
<reference evidence="8 9" key="1">
    <citation type="submission" date="2015-12" db="EMBL/GenBank/DDBJ databases">
        <title>Draft genome sequence of Acidibacillus ferrooxidans ITV001, isolated from a chalcopyrite acid mine drainage site in Brazil.</title>
        <authorList>
            <person name="Dall'Agnol H."/>
            <person name="Nancucheo I."/>
            <person name="Johnson B."/>
            <person name="Oliveira R."/>
            <person name="Leite L."/>
            <person name="Pylro V."/>
            <person name="Nunes G.L."/>
            <person name="Tzotzos G."/>
            <person name="Fernandes G.R."/>
            <person name="Dutra J."/>
            <person name="Orellana S.C."/>
            <person name="Oliveira G."/>
        </authorList>
    </citation>
    <scope>NUCLEOTIDE SEQUENCE [LARGE SCALE GENOMIC DNA]</scope>
    <source>
        <strain evidence="9">ITV01</strain>
    </source>
</reference>
<dbReference type="GO" id="GO:0009073">
    <property type="term" value="P:aromatic amino acid family biosynthetic process"/>
    <property type="evidence" value="ECO:0007669"/>
    <property type="project" value="UniProtKB-KW"/>
</dbReference>
<dbReference type="RefSeq" id="WP_067712545.1">
    <property type="nucleotide sequence ID" value="NZ_LPVJ01000009.1"/>
</dbReference>
<dbReference type="GO" id="GO:0009423">
    <property type="term" value="P:chorismate biosynthetic process"/>
    <property type="evidence" value="ECO:0007669"/>
    <property type="project" value="UniProtKB-UniRule"/>
</dbReference>
<comment type="subunit">
    <text evidence="7">Monomer.</text>
</comment>
<dbReference type="OrthoDB" id="9800332at2"/>
<dbReference type="Proteomes" id="UP000053557">
    <property type="component" value="Unassembled WGS sequence"/>
</dbReference>
<dbReference type="PRINTS" id="PR01100">
    <property type="entry name" value="SHIKIMTKNASE"/>
</dbReference>
<evidence type="ECO:0000256" key="6">
    <source>
        <dbReference type="ARBA" id="ARBA00023141"/>
    </source>
</evidence>
<keyword evidence="7" id="KW-0479">Metal-binding</keyword>
<proteinExistence type="inferred from homology"/>
<dbReference type="HAMAP" id="MF_00109">
    <property type="entry name" value="Shikimate_kinase"/>
    <property type="match status" value="1"/>
</dbReference>
<keyword evidence="7" id="KW-0460">Magnesium</keyword>
<keyword evidence="3 7" id="KW-0547">Nucleotide-binding</keyword>
<keyword evidence="9" id="KW-1185">Reference proteome</keyword>
<comment type="similarity">
    <text evidence="7">Belongs to the shikimate kinase family.</text>
</comment>
<comment type="caution">
    <text evidence="8">The sequence shown here is derived from an EMBL/GenBank/DDBJ whole genome shotgun (WGS) entry which is preliminary data.</text>
</comment>
<feature type="binding site" evidence="7">
    <location>
        <position position="136"/>
    </location>
    <ligand>
        <name>substrate</name>
    </ligand>
</feature>
<keyword evidence="7" id="KW-0963">Cytoplasm</keyword>
<dbReference type="EC" id="2.7.1.71" evidence="7"/>
<comment type="catalytic activity">
    <reaction evidence="7">
        <text>shikimate + ATP = 3-phosphoshikimate + ADP + H(+)</text>
        <dbReference type="Rhea" id="RHEA:13121"/>
        <dbReference type="ChEBI" id="CHEBI:15378"/>
        <dbReference type="ChEBI" id="CHEBI:30616"/>
        <dbReference type="ChEBI" id="CHEBI:36208"/>
        <dbReference type="ChEBI" id="CHEBI:145989"/>
        <dbReference type="ChEBI" id="CHEBI:456216"/>
        <dbReference type="EC" id="2.7.1.71"/>
    </reaction>
</comment>
<keyword evidence="2 7" id="KW-0808">Transferase</keyword>
<dbReference type="InterPro" id="IPR000623">
    <property type="entry name" value="Shikimate_kinase/TSH1"/>
</dbReference>
<comment type="function">
    <text evidence="7">Catalyzes the specific phosphorylation of the 3-hydroxyl group of shikimic acid using ATP as a cosubstrate.</text>
</comment>
<evidence type="ECO:0000256" key="1">
    <source>
        <dbReference type="ARBA" id="ARBA00022605"/>
    </source>
</evidence>
<dbReference type="PANTHER" id="PTHR21087:SF16">
    <property type="entry name" value="SHIKIMATE KINASE 1, CHLOROPLASTIC"/>
    <property type="match status" value="1"/>
</dbReference>
<evidence type="ECO:0000313" key="9">
    <source>
        <dbReference type="Proteomes" id="UP000053557"/>
    </source>
</evidence>
<dbReference type="SUPFAM" id="SSF52540">
    <property type="entry name" value="P-loop containing nucleoside triphosphate hydrolases"/>
    <property type="match status" value="1"/>
</dbReference>
<feature type="binding site" evidence="7">
    <location>
        <begin position="10"/>
        <end position="15"/>
    </location>
    <ligand>
        <name>ATP</name>
        <dbReference type="ChEBI" id="CHEBI:30616"/>
    </ligand>
</feature>
<dbReference type="Gene3D" id="3.40.50.300">
    <property type="entry name" value="P-loop containing nucleotide triphosphate hydrolases"/>
    <property type="match status" value="1"/>
</dbReference>
<evidence type="ECO:0000313" key="8">
    <source>
        <dbReference type="EMBL" id="KUO96764.1"/>
    </source>
</evidence>
<keyword evidence="4 7" id="KW-0418">Kinase</keyword>
<dbReference type="CDD" id="cd00464">
    <property type="entry name" value="SK"/>
    <property type="match status" value="1"/>
</dbReference>
<feature type="binding site" evidence="7">
    <location>
        <position position="117"/>
    </location>
    <ligand>
        <name>ATP</name>
        <dbReference type="ChEBI" id="CHEBI:30616"/>
    </ligand>
</feature>
<evidence type="ECO:0000256" key="4">
    <source>
        <dbReference type="ARBA" id="ARBA00022777"/>
    </source>
</evidence>
<gene>
    <name evidence="7" type="primary">aroK</name>
    <name evidence="8" type="ORF">ATW55_08050</name>
</gene>
<feature type="binding site" evidence="7">
    <location>
        <position position="79"/>
    </location>
    <ligand>
        <name>substrate</name>
    </ligand>
</feature>
<evidence type="ECO:0000256" key="3">
    <source>
        <dbReference type="ARBA" id="ARBA00022741"/>
    </source>
</evidence>
<dbReference type="PANTHER" id="PTHR21087">
    <property type="entry name" value="SHIKIMATE KINASE"/>
    <property type="match status" value="1"/>
</dbReference>
<dbReference type="Pfam" id="PF01202">
    <property type="entry name" value="SKI"/>
    <property type="match status" value="1"/>
</dbReference>
<dbReference type="EMBL" id="LPVJ01000009">
    <property type="protein sequence ID" value="KUO96764.1"/>
    <property type="molecule type" value="Genomic_DNA"/>
</dbReference>
<comment type="subcellular location">
    <subcellularLocation>
        <location evidence="7">Cytoplasm</location>
    </subcellularLocation>
</comment>
<sequence length="171" mass="19827">MWISLIGFTGSGKSTVGRALGSSYGLLCYDLDAWIERKAGERIPTLFARYGETHFRKLEHEILKDLLDHYTPGVLVTGGGAVLMEENRLQMQEKSFVVSLRVPLAIIRERLRNDRQRPLLQGGNFDERLSALYFEREKHYQFAHLLLERTDTVHDIHRIYGSFLDHLVKFH</sequence>
<dbReference type="GO" id="GO:0000287">
    <property type="term" value="F:magnesium ion binding"/>
    <property type="evidence" value="ECO:0007669"/>
    <property type="project" value="UniProtKB-UniRule"/>
</dbReference>
<keyword evidence="6 7" id="KW-0057">Aromatic amino acid biosynthesis</keyword>
<dbReference type="InterPro" id="IPR027417">
    <property type="entry name" value="P-loop_NTPase"/>
</dbReference>
<evidence type="ECO:0000256" key="7">
    <source>
        <dbReference type="HAMAP-Rule" id="MF_00109"/>
    </source>
</evidence>
<feature type="binding site" evidence="7">
    <location>
        <position position="32"/>
    </location>
    <ligand>
        <name>substrate</name>
    </ligand>
</feature>
<dbReference type="GO" id="GO:0004765">
    <property type="term" value="F:shikimate kinase activity"/>
    <property type="evidence" value="ECO:0007669"/>
    <property type="project" value="UniProtKB-UniRule"/>
</dbReference>
<feature type="binding site" evidence="7">
    <location>
        <position position="56"/>
    </location>
    <ligand>
        <name>substrate</name>
    </ligand>
</feature>
<comment type="pathway">
    <text evidence="7">Metabolic intermediate biosynthesis; chorismate biosynthesis; chorismate from D-erythrose 4-phosphate and phosphoenolpyruvate: step 5/7.</text>
</comment>
<accession>A0A101XSJ6</accession>
<comment type="caution">
    <text evidence="7">Lacks conserved residue(s) required for the propagation of feature annotation.</text>
</comment>
<comment type="cofactor">
    <cofactor evidence="7">
        <name>Mg(2+)</name>
        <dbReference type="ChEBI" id="CHEBI:18420"/>
    </cofactor>
    <text evidence="7">Binds 1 Mg(2+) ion per subunit.</text>
</comment>
<dbReference type="InterPro" id="IPR031322">
    <property type="entry name" value="Shikimate/glucono_kinase"/>
</dbReference>
<dbReference type="GO" id="GO:0005829">
    <property type="term" value="C:cytosol"/>
    <property type="evidence" value="ECO:0007669"/>
    <property type="project" value="TreeGrafter"/>
</dbReference>
<evidence type="ECO:0000256" key="5">
    <source>
        <dbReference type="ARBA" id="ARBA00022840"/>
    </source>
</evidence>
<feature type="binding site" evidence="7">
    <location>
        <position position="14"/>
    </location>
    <ligand>
        <name>Mg(2+)</name>
        <dbReference type="ChEBI" id="CHEBI:18420"/>
    </ligand>
</feature>
<dbReference type="AlphaFoldDB" id="A0A101XSJ6"/>
<dbReference type="UniPathway" id="UPA00053">
    <property type="reaction ID" value="UER00088"/>
</dbReference>
<protein>
    <recommendedName>
        <fullName evidence="7">Shikimate kinase</fullName>
        <shortName evidence="7">SK</shortName>
        <ecNumber evidence="7">2.7.1.71</ecNumber>
    </recommendedName>
</protein>